<feature type="repeat" description="NHL" evidence="2">
    <location>
        <begin position="404"/>
        <end position="442"/>
    </location>
</feature>
<dbReference type="InterPro" id="IPR013783">
    <property type="entry name" value="Ig-like_fold"/>
</dbReference>
<comment type="caution">
    <text evidence="5">The sequence shown here is derived from an EMBL/GenBank/DDBJ whole genome shotgun (WGS) entry which is preliminary data.</text>
</comment>
<feature type="repeat" description="NHL" evidence="2">
    <location>
        <begin position="450"/>
        <end position="488"/>
    </location>
</feature>
<evidence type="ECO:0000256" key="3">
    <source>
        <dbReference type="SAM" id="SignalP"/>
    </source>
</evidence>
<dbReference type="SUPFAM" id="SSF49299">
    <property type="entry name" value="PKD domain"/>
    <property type="match status" value="1"/>
</dbReference>
<proteinExistence type="predicted"/>
<dbReference type="InterPro" id="IPR001258">
    <property type="entry name" value="NHL_repeat"/>
</dbReference>
<feature type="chain" id="PRO_5013033624" description="PKD domain-containing protein" evidence="3">
    <location>
        <begin position="21"/>
        <end position="582"/>
    </location>
</feature>
<dbReference type="AlphaFoldDB" id="A0A257LUA1"/>
<protein>
    <recommendedName>
        <fullName evidence="4">PKD domain-containing protein</fullName>
    </recommendedName>
</protein>
<evidence type="ECO:0000256" key="2">
    <source>
        <dbReference type="PROSITE-ProRule" id="PRU00504"/>
    </source>
</evidence>
<sequence>MKRVAWIMFFVLTFLTCKHANHPPEVPVTPWCKSEEGTTLTTYAFMTSTHDPDEDRISIRFDWGDGTISTWSHFIPSDSVWIDTHTFTESGTYEIRAQAKDEHGATSGWSTPFVFTVKSYYPSPGSLEVWGPDTGYIGEDYWFYARAVDPNNDSIQFQFLVLLGVTIIDTIGWRPPIPSGCVDSIQVSFTLADTSFEFRVYVKNIHGSVADTFASTFIRIVDRPPTAPPPPSCKPVSYIYTPIKFSTQTSDPDPYDDALSYRFVFDNDTIAWGPPDTSIYTVWYYFDTPGLHYVRAQARDQWSRVSGWSDPNVISIKTNFVDEWSNFDTPIEISVTYDRAYIIESGTQSLVITDLSGNIIDRWQYFDTPISVDVDTNGYIYVTDAGTQTVKKLSPTGTIVAEWGGYGAANGQFRYPYDVAVYDTFVFVVDRENHRVQKFTHNGEFVANWGGFGSGDGQFYLPTGIDIHNDTVYVADFYNNRVEIFTTSGTYISKFGETEGVEDGQFIGLRDVAVDDSGYVYTIESDNARVQKFKYITFITRWGTSGIAVGCFNNPQALSICGNLLYVVDTENDRIQIFDLTQ</sequence>
<evidence type="ECO:0000313" key="6">
    <source>
        <dbReference type="Proteomes" id="UP000216312"/>
    </source>
</evidence>
<reference evidence="6" key="1">
    <citation type="submission" date="2017-07" db="EMBL/GenBank/DDBJ databases">
        <title>Novel pathways for hydrocarbon cycling and metabolic interdependencies in hydrothermal sediment communities.</title>
        <authorList>
            <person name="Dombrowski N."/>
            <person name="Seitz K."/>
            <person name="Teske A."/>
            <person name="Baker B."/>
        </authorList>
    </citation>
    <scope>NUCLEOTIDE SEQUENCE [LARGE SCALE GENOMIC DNA]</scope>
</reference>
<dbReference type="GO" id="GO:0008270">
    <property type="term" value="F:zinc ion binding"/>
    <property type="evidence" value="ECO:0007669"/>
    <property type="project" value="UniProtKB-KW"/>
</dbReference>
<keyword evidence="1" id="KW-0677">Repeat</keyword>
<dbReference type="Gene3D" id="2.60.40.10">
    <property type="entry name" value="Immunoglobulins"/>
    <property type="match status" value="1"/>
</dbReference>
<dbReference type="PROSITE" id="PS51125">
    <property type="entry name" value="NHL"/>
    <property type="match status" value="2"/>
</dbReference>
<dbReference type="EMBL" id="NMUJ01000014">
    <property type="protein sequence ID" value="OYV03243.1"/>
    <property type="molecule type" value="Genomic_DNA"/>
</dbReference>
<keyword evidence="3" id="KW-0732">Signal</keyword>
<dbReference type="InterPro" id="IPR050952">
    <property type="entry name" value="TRIM-NHL_E3_ligases"/>
</dbReference>
<dbReference type="Pfam" id="PF01436">
    <property type="entry name" value="NHL"/>
    <property type="match status" value="1"/>
</dbReference>
<name>A0A257LUA1_UNCW3</name>
<dbReference type="InterPro" id="IPR000601">
    <property type="entry name" value="PKD_dom"/>
</dbReference>
<gene>
    <name evidence="5" type="ORF">CGW93_01840</name>
</gene>
<accession>A0A257LUA1</accession>
<dbReference type="InterPro" id="IPR011042">
    <property type="entry name" value="6-blade_b-propeller_TolB-like"/>
</dbReference>
<feature type="signal peptide" evidence="3">
    <location>
        <begin position="1"/>
        <end position="20"/>
    </location>
</feature>
<dbReference type="PANTHER" id="PTHR24104:SF25">
    <property type="entry name" value="PROTEIN LIN-41"/>
    <property type="match status" value="1"/>
</dbReference>
<dbReference type="PANTHER" id="PTHR24104">
    <property type="entry name" value="E3 UBIQUITIN-PROTEIN LIGASE NHLRC1-RELATED"/>
    <property type="match status" value="1"/>
</dbReference>
<dbReference type="SUPFAM" id="SSF75011">
    <property type="entry name" value="3-carboxy-cis,cis-mucoante lactonizing enzyme"/>
    <property type="match status" value="1"/>
</dbReference>
<organism evidence="5 6">
    <name type="scientific">candidate division WOR-3 bacterium 4484_18</name>
    <dbReference type="NCBI Taxonomy" id="2020626"/>
    <lineage>
        <taxon>Bacteria</taxon>
        <taxon>Bacteria division WOR-3</taxon>
    </lineage>
</organism>
<dbReference type="InterPro" id="IPR035986">
    <property type="entry name" value="PKD_dom_sf"/>
</dbReference>
<dbReference type="Gene3D" id="2.120.10.30">
    <property type="entry name" value="TolB, C-terminal domain"/>
    <property type="match status" value="3"/>
</dbReference>
<evidence type="ECO:0000259" key="4">
    <source>
        <dbReference type="Pfam" id="PF00801"/>
    </source>
</evidence>
<evidence type="ECO:0000313" key="5">
    <source>
        <dbReference type="EMBL" id="OYV03243.1"/>
    </source>
</evidence>
<dbReference type="Proteomes" id="UP000216312">
    <property type="component" value="Unassembled WGS sequence"/>
</dbReference>
<evidence type="ECO:0000256" key="1">
    <source>
        <dbReference type="ARBA" id="ARBA00022737"/>
    </source>
</evidence>
<feature type="domain" description="PKD" evidence="4">
    <location>
        <begin position="42"/>
        <end position="107"/>
    </location>
</feature>
<dbReference type="Pfam" id="PF00801">
    <property type="entry name" value="PKD"/>
    <property type="match status" value="1"/>
</dbReference>